<keyword evidence="1" id="KW-0472">Membrane</keyword>
<organism evidence="2">
    <name type="scientific">viral metagenome</name>
    <dbReference type="NCBI Taxonomy" id="1070528"/>
    <lineage>
        <taxon>unclassified sequences</taxon>
        <taxon>metagenomes</taxon>
        <taxon>organismal metagenomes</taxon>
    </lineage>
</organism>
<evidence type="ECO:0000313" key="2">
    <source>
        <dbReference type="EMBL" id="QHT18839.1"/>
    </source>
</evidence>
<feature type="transmembrane region" description="Helical" evidence="1">
    <location>
        <begin position="73"/>
        <end position="91"/>
    </location>
</feature>
<proteinExistence type="predicted"/>
<accession>A0A6C0DS48</accession>
<keyword evidence="1" id="KW-1133">Transmembrane helix</keyword>
<dbReference type="EMBL" id="MN739660">
    <property type="protein sequence ID" value="QHT18839.1"/>
    <property type="molecule type" value="Genomic_DNA"/>
</dbReference>
<sequence>MHSTNDSNQCMDCEDYGFFCDPEVEEHSKKVDDPKIKPTYSLRSIRGGIANHFNYQQTGCSEYEERFYKKAQYVFGAITIFLTIVSLYEVFR</sequence>
<reference evidence="2" key="1">
    <citation type="journal article" date="2020" name="Nature">
        <title>Giant virus diversity and host interactions through global metagenomics.</title>
        <authorList>
            <person name="Schulz F."/>
            <person name="Roux S."/>
            <person name="Paez-Espino D."/>
            <person name="Jungbluth S."/>
            <person name="Walsh D.A."/>
            <person name="Denef V.J."/>
            <person name="McMahon K.D."/>
            <person name="Konstantinidis K.T."/>
            <person name="Eloe-Fadrosh E.A."/>
            <person name="Kyrpides N.C."/>
            <person name="Woyke T."/>
        </authorList>
    </citation>
    <scope>NUCLEOTIDE SEQUENCE</scope>
    <source>
        <strain evidence="2">GVMAG-M-3300023174-49</strain>
    </source>
</reference>
<protein>
    <submittedName>
        <fullName evidence="2">Uncharacterized protein</fullName>
    </submittedName>
</protein>
<name>A0A6C0DS48_9ZZZZ</name>
<dbReference type="AlphaFoldDB" id="A0A6C0DS48"/>
<keyword evidence="1" id="KW-0812">Transmembrane</keyword>
<evidence type="ECO:0000256" key="1">
    <source>
        <dbReference type="SAM" id="Phobius"/>
    </source>
</evidence>